<evidence type="ECO:0000256" key="2">
    <source>
        <dbReference type="ARBA" id="ARBA00022729"/>
    </source>
</evidence>
<feature type="chain" id="PRO_5037277159" description="SAF domain-containing protein" evidence="4">
    <location>
        <begin position="19"/>
        <end position="321"/>
    </location>
</feature>
<reference evidence="6" key="2">
    <citation type="submission" date="2020-09" db="EMBL/GenBank/DDBJ databases">
        <authorList>
            <person name="Sun Q."/>
            <person name="Zhou Y."/>
        </authorList>
    </citation>
    <scope>NUCLEOTIDE SEQUENCE</scope>
    <source>
        <strain evidence="6">CGMCC 1.3617</strain>
    </source>
</reference>
<keyword evidence="3" id="KW-0574">Periplasm</keyword>
<gene>
    <name evidence="6" type="ORF">GCM10011320_04540</name>
</gene>
<dbReference type="Gene3D" id="2.30.30.760">
    <property type="match status" value="1"/>
</dbReference>
<name>A0A917NHD1_9PROT</name>
<evidence type="ECO:0000256" key="1">
    <source>
        <dbReference type="ARBA" id="ARBA00004418"/>
    </source>
</evidence>
<comment type="subcellular location">
    <subcellularLocation>
        <location evidence="1">Periplasm</location>
    </subcellularLocation>
</comment>
<dbReference type="InterPro" id="IPR017585">
    <property type="entry name" value="SAF_FlgA"/>
</dbReference>
<dbReference type="NCBIfam" id="TIGR03170">
    <property type="entry name" value="flgA_cterm"/>
    <property type="match status" value="1"/>
</dbReference>
<evidence type="ECO:0000256" key="3">
    <source>
        <dbReference type="ARBA" id="ARBA00022764"/>
    </source>
</evidence>
<dbReference type="EMBL" id="BMKW01000001">
    <property type="protein sequence ID" value="GGJ00800.1"/>
    <property type="molecule type" value="Genomic_DNA"/>
</dbReference>
<dbReference type="PANTHER" id="PTHR36307:SF1">
    <property type="entry name" value="FLAGELLA BASAL BODY P-RING FORMATION PROTEIN FLGA"/>
    <property type="match status" value="1"/>
</dbReference>
<organism evidence="6 7">
    <name type="scientific">Neoroseomonas lacus</name>
    <dbReference type="NCBI Taxonomy" id="287609"/>
    <lineage>
        <taxon>Bacteria</taxon>
        <taxon>Pseudomonadati</taxon>
        <taxon>Pseudomonadota</taxon>
        <taxon>Alphaproteobacteria</taxon>
        <taxon>Acetobacterales</taxon>
        <taxon>Acetobacteraceae</taxon>
        <taxon>Neoroseomonas</taxon>
    </lineage>
</organism>
<dbReference type="InterPro" id="IPR013974">
    <property type="entry name" value="SAF"/>
</dbReference>
<dbReference type="AlphaFoldDB" id="A0A917NHD1"/>
<keyword evidence="7" id="KW-1185">Reference proteome</keyword>
<feature type="signal peptide" evidence="4">
    <location>
        <begin position="1"/>
        <end position="18"/>
    </location>
</feature>
<protein>
    <recommendedName>
        <fullName evidence="5">SAF domain-containing protein</fullName>
    </recommendedName>
</protein>
<dbReference type="GO" id="GO:0044780">
    <property type="term" value="P:bacterial-type flagellum assembly"/>
    <property type="evidence" value="ECO:0007669"/>
    <property type="project" value="InterPro"/>
</dbReference>
<dbReference type="RefSeq" id="WP_188965278.1">
    <property type="nucleotide sequence ID" value="NZ_BMKW01000001.1"/>
</dbReference>
<evidence type="ECO:0000256" key="4">
    <source>
        <dbReference type="SAM" id="SignalP"/>
    </source>
</evidence>
<keyword evidence="2 4" id="KW-0732">Signal</keyword>
<dbReference type="Proteomes" id="UP000661507">
    <property type="component" value="Unassembled WGS sequence"/>
</dbReference>
<dbReference type="GO" id="GO:0042597">
    <property type="term" value="C:periplasmic space"/>
    <property type="evidence" value="ECO:0007669"/>
    <property type="project" value="UniProtKB-SubCell"/>
</dbReference>
<reference evidence="6" key="1">
    <citation type="journal article" date="2014" name="Int. J. Syst. Evol. Microbiol.">
        <title>Complete genome sequence of Corynebacterium casei LMG S-19264T (=DSM 44701T), isolated from a smear-ripened cheese.</title>
        <authorList>
            <consortium name="US DOE Joint Genome Institute (JGI-PGF)"/>
            <person name="Walter F."/>
            <person name="Albersmeier A."/>
            <person name="Kalinowski J."/>
            <person name="Ruckert C."/>
        </authorList>
    </citation>
    <scope>NUCLEOTIDE SEQUENCE</scope>
    <source>
        <strain evidence="6">CGMCC 1.3617</strain>
    </source>
</reference>
<sequence length="321" mass="34236">MRRRALALLPLLALPARAQGVAQGSPPAPRPLVVAESATLRLADLFENAGDAGQAVLGAAPVPGRRMMLDAGQLAIIARRYNLAWRPLSGEERSIIERPGHPLPRDEVETLLREELVRLGMDPEAELELPGFAAPSVPLGTLPQLMLEAAQYDNGTRRFAATLVVAADGMASWRGRVTGRALPTAPVVVATRRLAVGDIVGPEDLREIRLRSERVRPGAAQQAEEVVGRQLRRPIGANLPFVLVDLVAPRIVARNQVVLMVLDGPGLAMTAQGRAMSAAAHGERVPVMNLGSRSIVEAEAIGPGRVRVVTGSVPLQLGRRN</sequence>
<feature type="domain" description="SAF" evidence="5">
    <location>
        <begin position="185"/>
        <end position="247"/>
    </location>
</feature>
<proteinExistence type="predicted"/>
<dbReference type="Gene3D" id="3.90.1210.10">
    <property type="entry name" value="Antifreeze-like/N-acetylneuraminic acid synthase C-terminal domain"/>
    <property type="match status" value="1"/>
</dbReference>
<dbReference type="InterPro" id="IPR039246">
    <property type="entry name" value="Flagellar_FlgA"/>
</dbReference>
<evidence type="ECO:0000259" key="5">
    <source>
        <dbReference type="SMART" id="SM00858"/>
    </source>
</evidence>
<dbReference type="SMART" id="SM00858">
    <property type="entry name" value="SAF"/>
    <property type="match status" value="1"/>
</dbReference>
<evidence type="ECO:0000313" key="7">
    <source>
        <dbReference type="Proteomes" id="UP000661507"/>
    </source>
</evidence>
<dbReference type="PANTHER" id="PTHR36307">
    <property type="entry name" value="FLAGELLA BASAL BODY P-RING FORMATION PROTEIN FLGA"/>
    <property type="match status" value="1"/>
</dbReference>
<evidence type="ECO:0000313" key="6">
    <source>
        <dbReference type="EMBL" id="GGJ00800.1"/>
    </source>
</evidence>
<dbReference type="CDD" id="cd11614">
    <property type="entry name" value="SAF_CpaB_FlgA_like"/>
    <property type="match status" value="1"/>
</dbReference>
<comment type="caution">
    <text evidence="6">The sequence shown here is derived from an EMBL/GenBank/DDBJ whole genome shotgun (WGS) entry which is preliminary data.</text>
</comment>
<accession>A0A917NHD1</accession>
<dbReference type="Pfam" id="PF13144">
    <property type="entry name" value="ChapFlgA"/>
    <property type="match status" value="1"/>
</dbReference>